<accession>A0A7C1I3E0</accession>
<evidence type="ECO:0000313" key="1">
    <source>
        <dbReference type="EMBL" id="HDS10185.1"/>
    </source>
</evidence>
<reference evidence="1" key="1">
    <citation type="journal article" date="2020" name="mSystems">
        <title>Genome- and Community-Level Interaction Insights into Carbon Utilization and Element Cycling Functions of Hydrothermarchaeota in Hydrothermal Sediment.</title>
        <authorList>
            <person name="Zhou Z."/>
            <person name="Liu Y."/>
            <person name="Xu W."/>
            <person name="Pan J."/>
            <person name="Luo Z.H."/>
            <person name="Li M."/>
        </authorList>
    </citation>
    <scope>NUCLEOTIDE SEQUENCE [LARGE SCALE GENOMIC DNA]</scope>
    <source>
        <strain evidence="1">SpSt-123</strain>
    </source>
</reference>
<sequence>MRIRAGSIVVEPWLNPRECIECLESRGSIQQVLLEPIVAYSSLYRKTELIIKNMLLAIGHRSYIIMNESDAIECGCLYIKVEKDAWGEAEEYTKTRNGEQKIEMA</sequence>
<proteinExistence type="predicted"/>
<protein>
    <submittedName>
        <fullName evidence="1">Uncharacterized protein</fullName>
    </submittedName>
</protein>
<comment type="caution">
    <text evidence="1">The sequence shown here is derived from an EMBL/GenBank/DDBJ whole genome shotgun (WGS) entry which is preliminary data.</text>
</comment>
<dbReference type="EMBL" id="DSDY01000035">
    <property type="protein sequence ID" value="HDS10185.1"/>
    <property type="molecule type" value="Genomic_DNA"/>
</dbReference>
<gene>
    <name evidence="1" type="ORF">ENO04_00970</name>
</gene>
<organism evidence="1">
    <name type="scientific">Fervidicoccus fontis</name>
    <dbReference type="NCBI Taxonomy" id="683846"/>
    <lineage>
        <taxon>Archaea</taxon>
        <taxon>Thermoproteota</taxon>
        <taxon>Thermoprotei</taxon>
        <taxon>Fervidicoccales</taxon>
        <taxon>Fervidicoccaceae</taxon>
        <taxon>Fervidicoccus</taxon>
    </lineage>
</organism>
<name>A0A7C1I3E0_9CREN</name>
<dbReference type="AlphaFoldDB" id="A0A7C1I3E0"/>